<evidence type="ECO:0000256" key="1">
    <source>
        <dbReference type="SAM" id="MobiDB-lite"/>
    </source>
</evidence>
<evidence type="ECO:0000313" key="3">
    <source>
        <dbReference type="EMBL" id="TDQ06981.1"/>
    </source>
</evidence>
<feature type="transmembrane region" description="Helical" evidence="2">
    <location>
        <begin position="6"/>
        <end position="24"/>
    </location>
</feature>
<keyword evidence="2" id="KW-1133">Transmembrane helix</keyword>
<keyword evidence="2" id="KW-0472">Membrane</keyword>
<dbReference type="AlphaFoldDB" id="A0A4R6SQG0"/>
<dbReference type="RefSeq" id="WP_133577804.1">
    <property type="nucleotide sequence ID" value="NZ_SNYC01000007.1"/>
</dbReference>
<protein>
    <submittedName>
        <fullName evidence="3">LPXTG-motif cell wall-anchored protein</fullName>
    </submittedName>
</protein>
<organism evidence="3 4">
    <name type="scientific">Pedobacter metabolipauper</name>
    <dbReference type="NCBI Taxonomy" id="425513"/>
    <lineage>
        <taxon>Bacteria</taxon>
        <taxon>Pseudomonadati</taxon>
        <taxon>Bacteroidota</taxon>
        <taxon>Sphingobacteriia</taxon>
        <taxon>Sphingobacteriales</taxon>
        <taxon>Sphingobacteriaceae</taxon>
        <taxon>Pedobacter</taxon>
    </lineage>
</organism>
<evidence type="ECO:0000256" key="2">
    <source>
        <dbReference type="SAM" id="Phobius"/>
    </source>
</evidence>
<accession>A0A4R6SQG0</accession>
<evidence type="ECO:0000313" key="4">
    <source>
        <dbReference type="Proteomes" id="UP000295620"/>
    </source>
</evidence>
<reference evidence="3 4" key="1">
    <citation type="submission" date="2019-03" db="EMBL/GenBank/DDBJ databases">
        <title>Genomic Encyclopedia of Archaeal and Bacterial Type Strains, Phase II (KMG-II): from individual species to whole genera.</title>
        <authorList>
            <person name="Goeker M."/>
        </authorList>
    </citation>
    <scope>NUCLEOTIDE SEQUENCE [LARGE SCALE GENOMIC DNA]</scope>
    <source>
        <strain evidence="3 4">DSM 19035</strain>
    </source>
</reference>
<dbReference type="Proteomes" id="UP000295620">
    <property type="component" value="Unassembled WGS sequence"/>
</dbReference>
<gene>
    <name evidence="3" type="ORF">ATK78_3997</name>
</gene>
<comment type="caution">
    <text evidence="3">The sequence shown here is derived from an EMBL/GenBank/DDBJ whole genome shotgun (WGS) entry which is preliminary data.</text>
</comment>
<proteinExistence type="predicted"/>
<keyword evidence="2" id="KW-0812">Transmembrane</keyword>
<sequence length="52" mass="6031">MNLNYTTLAIAGVLILLLIAFLIFRNKKDQKNFEKESNESEIKPDKHDDPKI</sequence>
<dbReference type="NCBIfam" id="TIGR01167">
    <property type="entry name" value="LPXTG_anchor"/>
    <property type="match status" value="1"/>
</dbReference>
<dbReference type="EMBL" id="SNYC01000007">
    <property type="protein sequence ID" value="TDQ06981.1"/>
    <property type="molecule type" value="Genomic_DNA"/>
</dbReference>
<feature type="region of interest" description="Disordered" evidence="1">
    <location>
        <begin position="31"/>
        <end position="52"/>
    </location>
</feature>
<name>A0A4R6SQG0_9SPHI</name>
<keyword evidence="4" id="KW-1185">Reference proteome</keyword>